<evidence type="ECO:0000313" key="1">
    <source>
        <dbReference type="EMBL" id="VAW79443.1"/>
    </source>
</evidence>
<dbReference type="EMBL" id="UOFN01000111">
    <property type="protein sequence ID" value="VAW79443.1"/>
    <property type="molecule type" value="Genomic_DNA"/>
</dbReference>
<dbReference type="AlphaFoldDB" id="A0A3B0YTQ4"/>
<name>A0A3B0YTQ4_9ZZZZ</name>
<sequence length="582" mass="60149">MKKFAKHCISAGLAVGLGTLAGGAVAHDPGSLGPGTPACIESNLMLADAENGPFSNQPGPGRVIEMNITTGTRGITVERPFNGLNATTAICPTGVDCPGPWKPTGVLSGGEDGHAIITSAAQHALTTFHRNGTAIKTGPVLPTSPSPTGGNYGFLPRLLGSGYMPNGNIAQAVCDANFFNGRNSDVMAAGESGITFNAFPGPPASTTNSSLLYFPPVYSTATRGANGRVLVIDQNTLEAIDEYSMPTTGPYANDPRWNCPAGVVFTSEGLFVSMFHGDAIFVIDWKAGIGKESRGVGSNVPRNCGSSSDDDGDGCAFKLGKKKNEAVVLRVIDLSNDGTQTVGGALNYDDSASNFDSPNRRDNLRAIRMSEDGTLFGTRRSRSLECLRGEAPGASPNTSGVVCNPRVFRQHIFTASPGQNKRSGSIALDPGVNVLAGVTINRMSGPGCDFVTAEALALGNSTDDVCDVETLYFGVSAANAGCDADGDGLPGPGHPANQCFKPGGAVYEYRIDVAHWDGGTAAGDGSGLCDGNPNTPATNTGCAMPIAQFDFVSDGITSNLPAGTIEKIDPRMVMTIHEAFNQ</sequence>
<gene>
    <name evidence="1" type="ORF">MNBD_GAMMA15-1798</name>
</gene>
<protein>
    <submittedName>
        <fullName evidence="1">Uncharacterized protein</fullName>
    </submittedName>
</protein>
<proteinExistence type="predicted"/>
<reference evidence="1" key="1">
    <citation type="submission" date="2018-06" db="EMBL/GenBank/DDBJ databases">
        <authorList>
            <person name="Zhirakovskaya E."/>
        </authorList>
    </citation>
    <scope>NUCLEOTIDE SEQUENCE</scope>
</reference>
<organism evidence="1">
    <name type="scientific">hydrothermal vent metagenome</name>
    <dbReference type="NCBI Taxonomy" id="652676"/>
    <lineage>
        <taxon>unclassified sequences</taxon>
        <taxon>metagenomes</taxon>
        <taxon>ecological metagenomes</taxon>
    </lineage>
</organism>
<accession>A0A3B0YTQ4</accession>